<feature type="transmembrane region" description="Helical" evidence="1">
    <location>
        <begin position="12"/>
        <end position="31"/>
    </location>
</feature>
<evidence type="ECO:0000313" key="3">
    <source>
        <dbReference type="EMBL" id="MDM4018949.1"/>
    </source>
</evidence>
<gene>
    <name evidence="3" type="ORF">QTN89_26080</name>
</gene>
<name>A0ABT7PRP6_9BACT</name>
<sequence length="419" mass="46397">MDDNRLKFGVGVLVIAALGIGVILTFLFGAVPRVLTREFELLVTFPNADGISSNTKVLLRGVEIGRVLDKNLRDKDVLVRIAIESAYQDKLTHEYLPRIVTGSMITRDAKLEFYKADEAELVAAWDEELPVVRNQRYTNEQFISRGIRKSDPFDLLINLEDELRLTLESVRDASGSLQLVGENVNQLVGDAQGVVGTANDELGDLSQEARNALIEFQGAMREVRGVLANDDLKAAMAELPSVLTEAQATFRSTQETFDSFRGVGNQFERVGVEAEKVVKNVDQTVDAVRDTVQSAKRSFGSAEQAIKNIETITEPIAANSDEIVAQALSSLRNLDATLRQIETFGTAINNSNGTVRRLLEDDEVYWNLKRTLENVEMATAKLRPIMDDVRIFSDKIARDPRELGVRGALNKRPSGFGLK</sequence>
<dbReference type="Pfam" id="PF02470">
    <property type="entry name" value="MlaD"/>
    <property type="match status" value="1"/>
</dbReference>
<feature type="domain" description="Mce/MlaD" evidence="2">
    <location>
        <begin position="41"/>
        <end position="107"/>
    </location>
</feature>
<dbReference type="InterPro" id="IPR003399">
    <property type="entry name" value="Mce/MlaD"/>
</dbReference>
<keyword evidence="1" id="KW-0472">Membrane</keyword>
<dbReference type="InterPro" id="IPR052336">
    <property type="entry name" value="MlaD_Phospholipid_Transporter"/>
</dbReference>
<evidence type="ECO:0000259" key="2">
    <source>
        <dbReference type="Pfam" id="PF02470"/>
    </source>
</evidence>
<dbReference type="RefSeq" id="WP_149498096.1">
    <property type="nucleotide sequence ID" value="NZ_CP141221.1"/>
</dbReference>
<protein>
    <submittedName>
        <fullName evidence="3">MlaD family protein</fullName>
    </submittedName>
</protein>
<comment type="caution">
    <text evidence="3">The sequence shown here is derived from an EMBL/GenBank/DDBJ whole genome shotgun (WGS) entry which is preliminary data.</text>
</comment>
<dbReference type="PANTHER" id="PTHR33371:SF4">
    <property type="entry name" value="INTERMEMBRANE PHOSPHOLIPID TRANSPORT SYSTEM BINDING PROTEIN MLAD"/>
    <property type="match status" value="1"/>
</dbReference>
<dbReference type="Proteomes" id="UP001239462">
    <property type="component" value="Unassembled WGS sequence"/>
</dbReference>
<proteinExistence type="predicted"/>
<evidence type="ECO:0000313" key="4">
    <source>
        <dbReference type="Proteomes" id="UP001239462"/>
    </source>
</evidence>
<keyword evidence="1" id="KW-0812">Transmembrane</keyword>
<keyword evidence="1" id="KW-1133">Transmembrane helix</keyword>
<dbReference type="PANTHER" id="PTHR33371">
    <property type="entry name" value="INTERMEMBRANE PHOSPHOLIPID TRANSPORT SYSTEM BINDING PROTEIN MLAD-RELATED"/>
    <property type="match status" value="1"/>
</dbReference>
<evidence type="ECO:0000256" key="1">
    <source>
        <dbReference type="SAM" id="Phobius"/>
    </source>
</evidence>
<dbReference type="EMBL" id="JASZZN010000028">
    <property type="protein sequence ID" value="MDM4018949.1"/>
    <property type="molecule type" value="Genomic_DNA"/>
</dbReference>
<reference evidence="3 4" key="1">
    <citation type="submission" date="2023-06" db="EMBL/GenBank/DDBJ databases">
        <title>Roseiconus lacunae JC819 isolated from Gulf of Mannar region, Tamil Nadu.</title>
        <authorList>
            <person name="Pk S."/>
            <person name="Ch S."/>
            <person name="Ch V.R."/>
        </authorList>
    </citation>
    <scope>NUCLEOTIDE SEQUENCE [LARGE SCALE GENOMIC DNA]</scope>
    <source>
        <strain evidence="3 4">JC819</strain>
    </source>
</reference>
<accession>A0ABT7PRP6</accession>
<organism evidence="3 4">
    <name type="scientific">Roseiconus lacunae</name>
    <dbReference type="NCBI Taxonomy" id="2605694"/>
    <lineage>
        <taxon>Bacteria</taxon>
        <taxon>Pseudomonadati</taxon>
        <taxon>Planctomycetota</taxon>
        <taxon>Planctomycetia</taxon>
        <taxon>Pirellulales</taxon>
        <taxon>Pirellulaceae</taxon>
        <taxon>Roseiconus</taxon>
    </lineage>
</organism>
<keyword evidence="4" id="KW-1185">Reference proteome</keyword>